<accession>A0AAW5QVF4</accession>
<dbReference type="GO" id="GO:0030975">
    <property type="term" value="F:thiamine binding"/>
    <property type="evidence" value="ECO:0007669"/>
    <property type="project" value="TreeGrafter"/>
</dbReference>
<dbReference type="SUPFAM" id="SSF53850">
    <property type="entry name" value="Periplasmic binding protein-like II"/>
    <property type="match status" value="1"/>
</dbReference>
<protein>
    <submittedName>
        <fullName evidence="2">ABC transporter substrate-binding protein</fullName>
    </submittedName>
</protein>
<dbReference type="Proteomes" id="UP001320898">
    <property type="component" value="Unassembled WGS sequence"/>
</dbReference>
<sequence length="349" mass="38578">MNGTIAHRGTFKRAARTAAGLVLGAMLFAGTGGSADAGKITVYTSYEEDELAAFLEAMQADLPDVEVDVLRLSTGDLRARMLAEADNPKHDVIWGWAATAMVDPRIMAMLEPYSPADIDKVPARFRDKDGNWFATTGYMGAFCVNNEEMAKDNLPMPSSWQDLIKPEYEGKLVMPNPASSGTGYLHVASILQMMGEEKGWEYLDALDKNMDQYIKSGSKPCNAASAGEFAIGISFALRAIKNIDEGYPITMVIPSEGAGHELEANALMKTSQNKDDAKKFLDWTVSKNAEAEYNKWKSIVTMQGRDMPEKFKNAGLPDDISTVLFEVDYAWAAENHDRIIAEWQKRYEQ</sequence>
<dbReference type="GO" id="GO:0030288">
    <property type="term" value="C:outer membrane-bounded periplasmic space"/>
    <property type="evidence" value="ECO:0007669"/>
    <property type="project" value="TreeGrafter"/>
</dbReference>
<gene>
    <name evidence="2" type="ORF">MUB46_08465</name>
</gene>
<reference evidence="2 3" key="1">
    <citation type="submission" date="2022-04" db="EMBL/GenBank/DDBJ databases">
        <authorList>
            <person name="Ye Y.-Q."/>
            <person name="Du Z.-J."/>
        </authorList>
    </citation>
    <scope>NUCLEOTIDE SEQUENCE [LARGE SCALE GENOMIC DNA]</scope>
    <source>
        <strain evidence="2 3">A6E488</strain>
    </source>
</reference>
<name>A0AAW5QVF4_9HYPH</name>
<dbReference type="PANTHER" id="PTHR30006">
    <property type="entry name" value="THIAMINE-BINDING PERIPLASMIC PROTEIN-RELATED"/>
    <property type="match status" value="1"/>
</dbReference>
<dbReference type="EMBL" id="JALIDZ010000003">
    <property type="protein sequence ID" value="MCT8971882.1"/>
    <property type="molecule type" value="Genomic_DNA"/>
</dbReference>
<dbReference type="Gene3D" id="3.40.190.10">
    <property type="entry name" value="Periplasmic binding protein-like II"/>
    <property type="match status" value="2"/>
</dbReference>
<comment type="caution">
    <text evidence="2">The sequence shown here is derived from an EMBL/GenBank/DDBJ whole genome shotgun (WGS) entry which is preliminary data.</text>
</comment>
<organism evidence="2 3">
    <name type="scientific">Microbaculum marinisediminis</name>
    <dbReference type="NCBI Taxonomy" id="2931392"/>
    <lineage>
        <taxon>Bacteria</taxon>
        <taxon>Pseudomonadati</taxon>
        <taxon>Pseudomonadota</taxon>
        <taxon>Alphaproteobacteria</taxon>
        <taxon>Hyphomicrobiales</taxon>
        <taxon>Tepidamorphaceae</taxon>
        <taxon>Microbaculum</taxon>
    </lineage>
</organism>
<keyword evidence="1" id="KW-0732">Signal</keyword>
<dbReference type="GO" id="GO:0030976">
    <property type="term" value="F:thiamine pyrophosphate binding"/>
    <property type="evidence" value="ECO:0007669"/>
    <property type="project" value="TreeGrafter"/>
</dbReference>
<dbReference type="InterPro" id="IPR026045">
    <property type="entry name" value="Ferric-bd"/>
</dbReference>
<proteinExistence type="predicted"/>
<dbReference type="GO" id="GO:0015888">
    <property type="term" value="P:thiamine transport"/>
    <property type="evidence" value="ECO:0007669"/>
    <property type="project" value="TreeGrafter"/>
</dbReference>
<dbReference type="PIRSF" id="PIRSF002825">
    <property type="entry name" value="CfbpA"/>
    <property type="match status" value="1"/>
</dbReference>
<dbReference type="RefSeq" id="WP_261615448.1">
    <property type="nucleotide sequence ID" value="NZ_JALIDZ010000003.1"/>
</dbReference>
<evidence type="ECO:0000256" key="1">
    <source>
        <dbReference type="ARBA" id="ARBA00022729"/>
    </source>
</evidence>
<dbReference type="Pfam" id="PF13343">
    <property type="entry name" value="SBP_bac_6"/>
    <property type="match status" value="1"/>
</dbReference>
<dbReference type="PANTHER" id="PTHR30006:SF2">
    <property type="entry name" value="ABC TRANSPORTER SUBSTRATE-BINDING PROTEIN"/>
    <property type="match status" value="1"/>
</dbReference>
<dbReference type="AlphaFoldDB" id="A0AAW5QVF4"/>
<evidence type="ECO:0000313" key="3">
    <source>
        <dbReference type="Proteomes" id="UP001320898"/>
    </source>
</evidence>
<dbReference type="CDD" id="cd13544">
    <property type="entry name" value="PBP2_Fbp_like_1"/>
    <property type="match status" value="1"/>
</dbReference>
<evidence type="ECO:0000313" key="2">
    <source>
        <dbReference type="EMBL" id="MCT8971882.1"/>
    </source>
</evidence>
<keyword evidence="3" id="KW-1185">Reference proteome</keyword>